<accession>A0A0E9USH2</accession>
<reference evidence="1" key="2">
    <citation type="journal article" date="2015" name="Fish Shellfish Immunol.">
        <title>Early steps in the European eel (Anguilla anguilla)-Vibrio vulnificus interaction in the gills: Role of the RtxA13 toxin.</title>
        <authorList>
            <person name="Callol A."/>
            <person name="Pajuelo D."/>
            <person name="Ebbesson L."/>
            <person name="Teles M."/>
            <person name="MacKenzie S."/>
            <person name="Amaro C."/>
        </authorList>
    </citation>
    <scope>NUCLEOTIDE SEQUENCE</scope>
</reference>
<sequence>MLYSDPAQQNSVLMNCSVLTHYKSNIRAWF</sequence>
<dbReference type="EMBL" id="GBXM01040674">
    <property type="protein sequence ID" value="JAH67903.1"/>
    <property type="molecule type" value="Transcribed_RNA"/>
</dbReference>
<organism evidence="1">
    <name type="scientific">Anguilla anguilla</name>
    <name type="common">European freshwater eel</name>
    <name type="synonym">Muraena anguilla</name>
    <dbReference type="NCBI Taxonomy" id="7936"/>
    <lineage>
        <taxon>Eukaryota</taxon>
        <taxon>Metazoa</taxon>
        <taxon>Chordata</taxon>
        <taxon>Craniata</taxon>
        <taxon>Vertebrata</taxon>
        <taxon>Euteleostomi</taxon>
        <taxon>Actinopterygii</taxon>
        <taxon>Neopterygii</taxon>
        <taxon>Teleostei</taxon>
        <taxon>Anguilliformes</taxon>
        <taxon>Anguillidae</taxon>
        <taxon>Anguilla</taxon>
    </lineage>
</organism>
<protein>
    <submittedName>
        <fullName evidence="1">Uncharacterized protein</fullName>
    </submittedName>
</protein>
<reference evidence="1" key="1">
    <citation type="submission" date="2014-11" db="EMBL/GenBank/DDBJ databases">
        <authorList>
            <person name="Amaro Gonzalez C."/>
        </authorList>
    </citation>
    <scope>NUCLEOTIDE SEQUENCE</scope>
</reference>
<name>A0A0E9USH2_ANGAN</name>
<evidence type="ECO:0000313" key="1">
    <source>
        <dbReference type="EMBL" id="JAH67903.1"/>
    </source>
</evidence>
<dbReference type="AlphaFoldDB" id="A0A0E9USH2"/>
<proteinExistence type="predicted"/>